<comment type="caution">
    <text evidence="1">The sequence shown here is derived from an EMBL/GenBank/DDBJ whole genome shotgun (WGS) entry which is preliminary data.</text>
</comment>
<name>A0A939FH19_9ACTN</name>
<proteinExistence type="predicted"/>
<dbReference type="EMBL" id="JAFLRJ010001046">
    <property type="protein sequence ID" value="MBO0517959.1"/>
    <property type="molecule type" value="Genomic_DNA"/>
</dbReference>
<protein>
    <submittedName>
        <fullName evidence="1">Uncharacterized protein</fullName>
    </submittedName>
</protein>
<reference evidence="1" key="1">
    <citation type="submission" date="2021-03" db="EMBL/GenBank/DDBJ databases">
        <title>Streptomyces poriferae sp. nov., a novel marine sponge-derived Actinobacteria species with anti-MRSA activity.</title>
        <authorList>
            <person name="Sandoval-Powers M."/>
            <person name="Kralova S."/>
            <person name="Nguyen G.-S."/>
            <person name="Fawwal D."/>
            <person name="Degnes K."/>
            <person name="Klinkenberg G."/>
            <person name="Sletta H."/>
            <person name="Wentzel A."/>
            <person name="Liles M.R."/>
        </authorList>
    </citation>
    <scope>NUCLEOTIDE SEQUENCE</scope>
    <source>
        <strain evidence="1">DSM 41794</strain>
    </source>
</reference>
<organism evidence="1 2">
    <name type="scientific">Streptomyces beijiangensis</name>
    <dbReference type="NCBI Taxonomy" id="163361"/>
    <lineage>
        <taxon>Bacteria</taxon>
        <taxon>Bacillati</taxon>
        <taxon>Actinomycetota</taxon>
        <taxon>Actinomycetes</taxon>
        <taxon>Kitasatosporales</taxon>
        <taxon>Streptomycetaceae</taxon>
        <taxon>Streptomyces</taxon>
    </lineage>
</organism>
<accession>A0A939FH19</accession>
<sequence length="166" mass="18284">MPAVRLYGADRVEVVERGTKFAAARRAALRRGVATVRDGGGGRGAALLAMVRATPIVVPRLAPRTLAERAVRHRNLLDEQYGRGRGRYVPDPATVADADPPALARWMVNYLRHALTRYDDLLKGLVDDAGRDEAEALLRRRVYGAIAAVYPELGEECRRQLGEREG</sequence>
<dbReference type="AlphaFoldDB" id="A0A939FH19"/>
<keyword evidence="2" id="KW-1185">Reference proteome</keyword>
<evidence type="ECO:0000313" key="1">
    <source>
        <dbReference type="EMBL" id="MBO0517959.1"/>
    </source>
</evidence>
<feature type="non-terminal residue" evidence="1">
    <location>
        <position position="166"/>
    </location>
</feature>
<dbReference type="Proteomes" id="UP000664167">
    <property type="component" value="Unassembled WGS sequence"/>
</dbReference>
<dbReference type="RefSeq" id="WP_206969793.1">
    <property type="nucleotide sequence ID" value="NZ_JAFLRJ010001046.1"/>
</dbReference>
<gene>
    <name evidence="1" type="ORF">J0695_40470</name>
</gene>
<evidence type="ECO:0000313" key="2">
    <source>
        <dbReference type="Proteomes" id="UP000664167"/>
    </source>
</evidence>